<protein>
    <submittedName>
        <fullName evidence="1">Uncharacterized protein</fullName>
    </submittedName>
</protein>
<evidence type="ECO:0000313" key="1">
    <source>
        <dbReference type="EMBL" id="PJE76215.1"/>
    </source>
</evidence>
<proteinExistence type="predicted"/>
<evidence type="ECO:0000313" key="2">
    <source>
        <dbReference type="Proteomes" id="UP000231152"/>
    </source>
</evidence>
<accession>A0A2M8LFM2</accession>
<name>A0A2M8LFM2_9BACT</name>
<gene>
    <name evidence="1" type="ORF">COV04_00475</name>
</gene>
<dbReference type="EMBL" id="PFET01000002">
    <property type="protein sequence ID" value="PJE76215.1"/>
    <property type="molecule type" value="Genomic_DNA"/>
</dbReference>
<dbReference type="AlphaFoldDB" id="A0A2M8LFM2"/>
<sequence length="84" mass="8832">MEKKLLGLLLVTGVLALAVSFVLSSGTKQPAKKVQTTTASDTAVEVQAVGTTDSTTAITQDLDNVQIENVDPLFTTIDADLQKL</sequence>
<organism evidence="1 2">
    <name type="scientific">Candidatus Uhrbacteria bacterium CG10_big_fil_rev_8_21_14_0_10_48_11</name>
    <dbReference type="NCBI Taxonomy" id="1975037"/>
    <lineage>
        <taxon>Bacteria</taxon>
        <taxon>Candidatus Uhriibacteriota</taxon>
    </lineage>
</organism>
<comment type="caution">
    <text evidence="1">The sequence shown here is derived from an EMBL/GenBank/DDBJ whole genome shotgun (WGS) entry which is preliminary data.</text>
</comment>
<dbReference type="Proteomes" id="UP000231152">
    <property type="component" value="Unassembled WGS sequence"/>
</dbReference>
<reference evidence="1 2" key="1">
    <citation type="submission" date="2017-09" db="EMBL/GenBank/DDBJ databases">
        <title>Depth-based differentiation of microbial function through sediment-hosted aquifers and enrichment of novel symbionts in the deep terrestrial subsurface.</title>
        <authorList>
            <person name="Probst A.J."/>
            <person name="Ladd B."/>
            <person name="Jarett J.K."/>
            <person name="Geller-Mcgrath D.E."/>
            <person name="Sieber C.M."/>
            <person name="Emerson J.B."/>
            <person name="Anantharaman K."/>
            <person name="Thomas B.C."/>
            <person name="Malmstrom R."/>
            <person name="Stieglmeier M."/>
            <person name="Klingl A."/>
            <person name="Woyke T."/>
            <person name="Ryan C.M."/>
            <person name="Banfield J.F."/>
        </authorList>
    </citation>
    <scope>NUCLEOTIDE SEQUENCE [LARGE SCALE GENOMIC DNA]</scope>
    <source>
        <strain evidence="1">CG10_big_fil_rev_8_21_14_0_10_48_11</strain>
    </source>
</reference>